<dbReference type="AlphaFoldDB" id="A0A4R2INF7"/>
<dbReference type="GO" id="GO:0016887">
    <property type="term" value="F:ATP hydrolysis activity"/>
    <property type="evidence" value="ECO:0007669"/>
    <property type="project" value="InterPro"/>
</dbReference>
<keyword evidence="5 8" id="KW-1133">Transmembrane helix</keyword>
<reference evidence="11 12" key="1">
    <citation type="submission" date="2019-03" db="EMBL/GenBank/DDBJ databases">
        <title>Genomic Encyclopedia of Type Strains, Phase IV (KMG-IV): sequencing the most valuable type-strain genomes for metagenomic binning, comparative biology and taxonomic classification.</title>
        <authorList>
            <person name="Goeker M."/>
        </authorList>
    </citation>
    <scope>NUCLEOTIDE SEQUENCE [LARGE SCALE GENOMIC DNA]</scope>
    <source>
        <strain evidence="11 12">DSM 45934</strain>
    </source>
</reference>
<feature type="domain" description="ABC transporter" evidence="9">
    <location>
        <begin position="327"/>
        <end position="549"/>
    </location>
</feature>
<dbReference type="CDD" id="cd03228">
    <property type="entry name" value="ABCC_MRP_Like"/>
    <property type="match status" value="1"/>
</dbReference>
<name>A0A4R2INF7_9PSEU</name>
<evidence type="ECO:0000256" key="2">
    <source>
        <dbReference type="ARBA" id="ARBA00022692"/>
    </source>
</evidence>
<dbReference type="GO" id="GO:0140359">
    <property type="term" value="F:ABC-type transporter activity"/>
    <property type="evidence" value="ECO:0007669"/>
    <property type="project" value="InterPro"/>
</dbReference>
<dbReference type="Gene3D" id="3.40.50.300">
    <property type="entry name" value="P-loop containing nucleotide triphosphate hydrolases"/>
    <property type="match status" value="1"/>
</dbReference>
<protein>
    <submittedName>
        <fullName evidence="11">ATP-binding cassette subfamily C protein</fullName>
    </submittedName>
</protein>
<dbReference type="PANTHER" id="PTHR24221:SF654">
    <property type="entry name" value="ATP-BINDING CASSETTE SUB-FAMILY B MEMBER 6"/>
    <property type="match status" value="1"/>
</dbReference>
<organism evidence="11 12">
    <name type="scientific">Actinocrispum wychmicini</name>
    <dbReference type="NCBI Taxonomy" id="1213861"/>
    <lineage>
        <taxon>Bacteria</taxon>
        <taxon>Bacillati</taxon>
        <taxon>Actinomycetota</taxon>
        <taxon>Actinomycetes</taxon>
        <taxon>Pseudonocardiales</taxon>
        <taxon>Pseudonocardiaceae</taxon>
        <taxon>Actinocrispum</taxon>
    </lineage>
</organism>
<keyword evidence="12" id="KW-1185">Reference proteome</keyword>
<dbReference type="Proteomes" id="UP000295680">
    <property type="component" value="Unassembled WGS sequence"/>
</dbReference>
<evidence type="ECO:0000256" key="1">
    <source>
        <dbReference type="ARBA" id="ARBA00004651"/>
    </source>
</evidence>
<evidence type="ECO:0000259" key="10">
    <source>
        <dbReference type="PROSITE" id="PS50929"/>
    </source>
</evidence>
<feature type="transmembrane region" description="Helical" evidence="8">
    <location>
        <begin position="238"/>
        <end position="260"/>
    </location>
</feature>
<evidence type="ECO:0000259" key="9">
    <source>
        <dbReference type="PROSITE" id="PS50893"/>
    </source>
</evidence>
<proteinExistence type="predicted"/>
<evidence type="ECO:0000256" key="8">
    <source>
        <dbReference type="SAM" id="Phobius"/>
    </source>
</evidence>
<comment type="caution">
    <text evidence="11">The sequence shown here is derived from an EMBL/GenBank/DDBJ whole genome shotgun (WGS) entry which is preliminary data.</text>
</comment>
<dbReference type="Gene3D" id="1.20.1560.10">
    <property type="entry name" value="ABC transporter type 1, transmembrane domain"/>
    <property type="match status" value="1"/>
</dbReference>
<keyword evidence="6 8" id="KW-0472">Membrane</keyword>
<keyword evidence="3" id="KW-0547">Nucleotide-binding</keyword>
<dbReference type="GO" id="GO:0034040">
    <property type="term" value="F:ATPase-coupled lipid transmembrane transporter activity"/>
    <property type="evidence" value="ECO:0007669"/>
    <property type="project" value="TreeGrafter"/>
</dbReference>
<evidence type="ECO:0000256" key="6">
    <source>
        <dbReference type="ARBA" id="ARBA00023136"/>
    </source>
</evidence>
<dbReference type="EMBL" id="SLWS01000018">
    <property type="protein sequence ID" value="TCO46653.1"/>
    <property type="molecule type" value="Genomic_DNA"/>
</dbReference>
<dbReference type="GO" id="GO:0005886">
    <property type="term" value="C:plasma membrane"/>
    <property type="evidence" value="ECO:0007669"/>
    <property type="project" value="UniProtKB-SubCell"/>
</dbReference>
<accession>A0A4R2INF7</accession>
<keyword evidence="2 8" id="KW-0812">Transmembrane</keyword>
<sequence>MRREIRYGVNALRGRSAWALAVWSFPEALPAAVSGLAVGNAVDGFLAGRAAVGFSWLAGLMLASVVGATASRQVFRRLGAIVEPFRDELVRRVVGGALSRAAAERPDDGALARLTRQVEVVRDTYAGIIVVLRGFVVTVVGVVVGMLSLAPVVVLLIMPPFLLGFAGFVATLGISAARQRASVLADERLAGTAGSVLAGARDVVACGAEEHAAAMVAGPIEDQANAERALAKVAALRTLCFAVGGWAPLVILLVAGPWLVGNGLTAGAIMGGLTYVLSGLQSALQGVISGIGGSGLRYVITLGRILDETSSQPVAALPGGRPVGYDLVLRDVTFAYGPHAEPVLRELDLTVAAGDHLAVVGPSGIGKSTLASLICGLRTPNSGTVRLGGVPARDVAPSARVLIPQEAYVFAGTFHENVTYLNPNARQVEIDQAVQAIGAADLVTRIGDKVEPGELSAGERQLIALVRAYLSPAQLVVLDEATCHLDPVAERQAEEAFARRAGTLVVIAHRISSARRSERILVLDGVSAAVGDHAALMATSPLYRDLWGHWSGSSQPPGLADDPDGVDSGPGAGLVHHLGQVVAHGPLGQRQPGGDLRSGGAVGG</sequence>
<dbReference type="InterPro" id="IPR017871">
    <property type="entry name" value="ABC_transporter-like_CS"/>
</dbReference>
<dbReference type="InterPro" id="IPR036640">
    <property type="entry name" value="ABC1_TM_sf"/>
</dbReference>
<evidence type="ECO:0000313" key="11">
    <source>
        <dbReference type="EMBL" id="TCO46653.1"/>
    </source>
</evidence>
<evidence type="ECO:0000313" key="12">
    <source>
        <dbReference type="Proteomes" id="UP000295680"/>
    </source>
</evidence>
<dbReference type="PROSITE" id="PS00211">
    <property type="entry name" value="ABC_TRANSPORTER_1"/>
    <property type="match status" value="1"/>
</dbReference>
<dbReference type="InterPro" id="IPR011527">
    <property type="entry name" value="ABC1_TM_dom"/>
</dbReference>
<evidence type="ECO:0000256" key="3">
    <source>
        <dbReference type="ARBA" id="ARBA00022741"/>
    </source>
</evidence>
<feature type="domain" description="ABC transmembrane type-1" evidence="10">
    <location>
        <begin position="18"/>
        <end position="285"/>
    </location>
</feature>
<dbReference type="RefSeq" id="WP_132125782.1">
    <property type="nucleotide sequence ID" value="NZ_SLWS01000018.1"/>
</dbReference>
<dbReference type="PROSITE" id="PS50893">
    <property type="entry name" value="ABC_TRANSPORTER_2"/>
    <property type="match status" value="1"/>
</dbReference>
<dbReference type="InterPro" id="IPR003593">
    <property type="entry name" value="AAA+_ATPase"/>
</dbReference>
<dbReference type="InterPro" id="IPR027417">
    <property type="entry name" value="P-loop_NTPase"/>
</dbReference>
<dbReference type="InterPro" id="IPR003439">
    <property type="entry name" value="ABC_transporter-like_ATP-bd"/>
</dbReference>
<feature type="transmembrane region" description="Helical" evidence="8">
    <location>
        <begin position="153"/>
        <end position="174"/>
    </location>
</feature>
<comment type="subcellular location">
    <subcellularLocation>
        <location evidence="1">Cell membrane</location>
        <topology evidence="1">Multi-pass membrane protein</topology>
    </subcellularLocation>
</comment>
<dbReference type="Pfam" id="PF00005">
    <property type="entry name" value="ABC_tran"/>
    <property type="match status" value="1"/>
</dbReference>
<evidence type="ECO:0000256" key="5">
    <source>
        <dbReference type="ARBA" id="ARBA00022989"/>
    </source>
</evidence>
<dbReference type="PANTHER" id="PTHR24221">
    <property type="entry name" value="ATP-BINDING CASSETTE SUB-FAMILY B"/>
    <property type="match status" value="1"/>
</dbReference>
<evidence type="ECO:0000256" key="7">
    <source>
        <dbReference type="SAM" id="MobiDB-lite"/>
    </source>
</evidence>
<feature type="region of interest" description="Disordered" evidence="7">
    <location>
        <begin position="554"/>
        <end position="604"/>
    </location>
</feature>
<feature type="transmembrane region" description="Helical" evidence="8">
    <location>
        <begin position="46"/>
        <end position="68"/>
    </location>
</feature>
<dbReference type="SMART" id="SM00382">
    <property type="entry name" value="AAA"/>
    <property type="match status" value="1"/>
</dbReference>
<dbReference type="InterPro" id="IPR039421">
    <property type="entry name" value="Type_1_exporter"/>
</dbReference>
<evidence type="ECO:0000256" key="4">
    <source>
        <dbReference type="ARBA" id="ARBA00022840"/>
    </source>
</evidence>
<keyword evidence="4 11" id="KW-0067">ATP-binding</keyword>
<dbReference type="SUPFAM" id="SSF90123">
    <property type="entry name" value="ABC transporter transmembrane region"/>
    <property type="match status" value="1"/>
</dbReference>
<dbReference type="GO" id="GO:0005524">
    <property type="term" value="F:ATP binding"/>
    <property type="evidence" value="ECO:0007669"/>
    <property type="project" value="UniProtKB-KW"/>
</dbReference>
<gene>
    <name evidence="11" type="ORF">EV192_11848</name>
</gene>
<dbReference type="SUPFAM" id="SSF52540">
    <property type="entry name" value="P-loop containing nucleoside triphosphate hydrolases"/>
    <property type="match status" value="1"/>
</dbReference>
<dbReference type="OrthoDB" id="9806127at2"/>
<dbReference type="PROSITE" id="PS50929">
    <property type="entry name" value="ABC_TM1F"/>
    <property type="match status" value="1"/>
</dbReference>
<feature type="transmembrane region" description="Helical" evidence="8">
    <location>
        <begin position="125"/>
        <end position="147"/>
    </location>
</feature>